<name>A0A165VUU2_9AGAM</name>
<feature type="region of interest" description="Disordered" evidence="4">
    <location>
        <begin position="273"/>
        <end position="384"/>
    </location>
</feature>
<evidence type="ECO:0008006" key="9">
    <source>
        <dbReference type="Google" id="ProtNLM"/>
    </source>
</evidence>
<feature type="domain" description="Helicase C-terminal" evidence="6">
    <location>
        <begin position="694"/>
        <end position="849"/>
    </location>
</feature>
<feature type="compositionally biased region" description="Low complexity" evidence="4">
    <location>
        <begin position="300"/>
        <end position="309"/>
    </location>
</feature>
<dbReference type="PROSITE" id="PS51194">
    <property type="entry name" value="HELICASE_CTER"/>
    <property type="match status" value="1"/>
</dbReference>
<dbReference type="InterPro" id="IPR027417">
    <property type="entry name" value="P-loop_NTPase"/>
</dbReference>
<dbReference type="CDD" id="cd18793">
    <property type="entry name" value="SF2_C_SNF"/>
    <property type="match status" value="1"/>
</dbReference>
<organism evidence="7 8">
    <name type="scientific">Neolentinus lepideus HHB14362 ss-1</name>
    <dbReference type="NCBI Taxonomy" id="1314782"/>
    <lineage>
        <taxon>Eukaryota</taxon>
        <taxon>Fungi</taxon>
        <taxon>Dikarya</taxon>
        <taxon>Basidiomycota</taxon>
        <taxon>Agaricomycotina</taxon>
        <taxon>Agaricomycetes</taxon>
        <taxon>Gloeophyllales</taxon>
        <taxon>Gloeophyllaceae</taxon>
        <taxon>Neolentinus</taxon>
    </lineage>
</organism>
<feature type="compositionally biased region" description="Low complexity" evidence="4">
    <location>
        <begin position="11"/>
        <end position="28"/>
    </location>
</feature>
<dbReference type="SMART" id="SM00490">
    <property type="entry name" value="HELICc"/>
    <property type="match status" value="1"/>
</dbReference>
<dbReference type="InterPro" id="IPR049730">
    <property type="entry name" value="SNF2/RAD54-like_C"/>
</dbReference>
<proteinExistence type="predicted"/>
<dbReference type="Pfam" id="PF00271">
    <property type="entry name" value="Helicase_C"/>
    <property type="match status" value="1"/>
</dbReference>
<dbReference type="STRING" id="1314782.A0A165VUU2"/>
<protein>
    <recommendedName>
        <fullName evidence="9">SNF2 family DNA-dependent ATPase</fullName>
    </recommendedName>
</protein>
<dbReference type="PANTHER" id="PTHR10799">
    <property type="entry name" value="SNF2/RAD54 HELICASE FAMILY"/>
    <property type="match status" value="1"/>
</dbReference>
<dbReference type="AlphaFoldDB" id="A0A165VUU2"/>
<feature type="region of interest" description="Disordered" evidence="4">
    <location>
        <begin position="558"/>
        <end position="598"/>
    </location>
</feature>
<dbReference type="PROSITE" id="PS51192">
    <property type="entry name" value="HELICASE_ATP_BIND_1"/>
    <property type="match status" value="1"/>
</dbReference>
<gene>
    <name evidence="7" type="ORF">NEOLEDRAFT_1084033</name>
</gene>
<feature type="compositionally biased region" description="Acidic residues" evidence="4">
    <location>
        <begin position="335"/>
        <end position="354"/>
    </location>
</feature>
<dbReference type="InterPro" id="IPR038718">
    <property type="entry name" value="SNF2-like_sf"/>
</dbReference>
<keyword evidence="2" id="KW-0378">Hydrolase</keyword>
<evidence type="ECO:0000256" key="1">
    <source>
        <dbReference type="ARBA" id="ARBA00022741"/>
    </source>
</evidence>
<evidence type="ECO:0000313" key="8">
    <source>
        <dbReference type="Proteomes" id="UP000076761"/>
    </source>
</evidence>
<evidence type="ECO:0000313" key="7">
    <source>
        <dbReference type="EMBL" id="KZT30225.1"/>
    </source>
</evidence>
<dbReference type="Proteomes" id="UP000076761">
    <property type="component" value="Unassembled WGS sequence"/>
</dbReference>
<dbReference type="InParanoid" id="A0A165VUU2"/>
<dbReference type="EMBL" id="KV425552">
    <property type="protein sequence ID" value="KZT30225.1"/>
    <property type="molecule type" value="Genomic_DNA"/>
</dbReference>
<dbReference type="GO" id="GO:0005524">
    <property type="term" value="F:ATP binding"/>
    <property type="evidence" value="ECO:0007669"/>
    <property type="project" value="InterPro"/>
</dbReference>
<dbReference type="GO" id="GO:0016787">
    <property type="term" value="F:hydrolase activity"/>
    <property type="evidence" value="ECO:0007669"/>
    <property type="project" value="UniProtKB-KW"/>
</dbReference>
<dbReference type="InterPro" id="IPR001650">
    <property type="entry name" value="Helicase_C-like"/>
</dbReference>
<keyword evidence="3" id="KW-0067">ATP-binding</keyword>
<accession>A0A165VUU2</accession>
<feature type="region of interest" description="Disordered" evidence="4">
    <location>
        <begin position="1"/>
        <end position="65"/>
    </location>
</feature>
<feature type="domain" description="Helicase ATP-binding" evidence="5">
    <location>
        <begin position="192"/>
        <end position="462"/>
    </location>
</feature>
<feature type="region of interest" description="Disordered" evidence="4">
    <location>
        <begin position="96"/>
        <end position="168"/>
    </location>
</feature>
<feature type="compositionally biased region" description="Basic and acidic residues" evidence="4">
    <location>
        <begin position="558"/>
        <end position="583"/>
    </location>
</feature>
<sequence length="947" mass="105467">MSEPSSPYLDTSLPSTSSAASPMSSTPATSPPPDEVEEIKEEEIEQESDAMAEESVARIQDMPLDERYTRLENLLEKSAIYATLLKQRIDLAKTQASRDSASTSPAPPSTKLNSKTLRKGKVKGRKRCLAVDSDSDSDATSSKRPRLSVEAQTEDGAQGAGDDDTHTKFTQPALVTGAKLKDYQLEGVAWMAGLFDNGISGILADEMGLGKTLQTIAFSAYIRDKINGPFLVVCPLSVLHNWVAEYQRFAPGIPVCMYHGTPAERAELRRTALVPPSNTDAPDFSVNSKGKGRAKGKGKASGAKSKAGANVKKRSAKGKAAVSTRSTRGRNAVEVESEDEKEVQETMQVDDDEKEKDKEDGNGDKPAEENEEEPPPPEKGEWGNFPVVVTTYELLIKDQKFLSQYKWGFIVVDEGQRLKNFDCRLMKEIKKYESAGRIVLTGTPLQNNLAELWSLLNFILPTLFDNLDYFQQWFNLTNLQDHISAERAEGIIARLHATLKPFLLRRTKADVEVGLNLPPKKEYVIYVGLSERQKELYDAIINGGLRRLLVQKKNGEKMDVKGGKEGEGRRLRSAKEKEKERKQGKGKKREKKGKATEKFDVLDGDDDEYFERLERGEFQSEVYGRKEKSTEDMGREWQLKSALRQVNNLRLQNIIMQLRKACSHPYLFDWPLDPHTQAPIANQDLVNASSKMMLLERLLEELFRDGHKVLIFSQFTTMLDIIEAWASDCKGWNLCRIDGSTAPDQRRDEMERFQSGGDASDAPRLFLLSTRAGGLGINLTAADTVIFYDQDWNPQMDIQAQDRAHRIGQTKPVLIFRMVTQNTIETKIMQRASAKRQLEALVIAKGKYKNPTGAATKSSTSLAELAVNMLEIEGSHVNIANPSFAATVISDEDLDMLLDRSPEVFEQRASGWNSKEGKQQGAKFAVYSGSVEGGSEVLAGMLGERME</sequence>
<dbReference type="OrthoDB" id="5857104at2759"/>
<feature type="compositionally biased region" description="Basic and acidic residues" evidence="4">
    <location>
        <begin position="355"/>
        <end position="368"/>
    </location>
</feature>
<dbReference type="InterPro" id="IPR014001">
    <property type="entry name" value="Helicase_ATP-bd"/>
</dbReference>
<dbReference type="Gene3D" id="3.40.50.10810">
    <property type="entry name" value="Tandem AAA-ATPase domain"/>
    <property type="match status" value="2"/>
</dbReference>
<dbReference type="Gene3D" id="3.40.50.300">
    <property type="entry name" value="P-loop containing nucleotide triphosphate hydrolases"/>
    <property type="match status" value="1"/>
</dbReference>
<evidence type="ECO:0000256" key="3">
    <source>
        <dbReference type="ARBA" id="ARBA00022840"/>
    </source>
</evidence>
<evidence type="ECO:0000256" key="2">
    <source>
        <dbReference type="ARBA" id="ARBA00022801"/>
    </source>
</evidence>
<evidence type="ECO:0000259" key="6">
    <source>
        <dbReference type="PROSITE" id="PS51194"/>
    </source>
</evidence>
<evidence type="ECO:0000256" key="4">
    <source>
        <dbReference type="SAM" id="MobiDB-lite"/>
    </source>
</evidence>
<dbReference type="SMART" id="SM00487">
    <property type="entry name" value="DEXDc"/>
    <property type="match status" value="1"/>
</dbReference>
<feature type="compositionally biased region" description="Basic residues" evidence="4">
    <location>
        <begin position="116"/>
        <end position="128"/>
    </location>
</feature>
<dbReference type="InterPro" id="IPR000330">
    <property type="entry name" value="SNF2_N"/>
</dbReference>
<reference evidence="7 8" key="1">
    <citation type="journal article" date="2016" name="Mol. Biol. Evol.">
        <title>Comparative Genomics of Early-Diverging Mushroom-Forming Fungi Provides Insights into the Origins of Lignocellulose Decay Capabilities.</title>
        <authorList>
            <person name="Nagy L.G."/>
            <person name="Riley R."/>
            <person name="Tritt A."/>
            <person name="Adam C."/>
            <person name="Daum C."/>
            <person name="Floudas D."/>
            <person name="Sun H."/>
            <person name="Yadav J.S."/>
            <person name="Pangilinan J."/>
            <person name="Larsson K.H."/>
            <person name="Matsuura K."/>
            <person name="Barry K."/>
            <person name="Labutti K."/>
            <person name="Kuo R."/>
            <person name="Ohm R.A."/>
            <person name="Bhattacharya S.S."/>
            <person name="Shirouzu T."/>
            <person name="Yoshinaga Y."/>
            <person name="Martin F.M."/>
            <person name="Grigoriev I.V."/>
            <person name="Hibbett D.S."/>
        </authorList>
    </citation>
    <scope>NUCLEOTIDE SEQUENCE [LARGE SCALE GENOMIC DNA]</scope>
    <source>
        <strain evidence="7 8">HHB14362 ss-1</strain>
    </source>
</reference>
<keyword evidence="1" id="KW-0547">Nucleotide-binding</keyword>
<keyword evidence="8" id="KW-1185">Reference proteome</keyword>
<evidence type="ECO:0000259" key="5">
    <source>
        <dbReference type="PROSITE" id="PS51192"/>
    </source>
</evidence>
<dbReference type="SUPFAM" id="SSF52540">
    <property type="entry name" value="P-loop containing nucleoside triphosphate hydrolases"/>
    <property type="match status" value="2"/>
</dbReference>
<feature type="compositionally biased region" description="Acidic residues" evidence="4">
    <location>
        <begin position="34"/>
        <end position="52"/>
    </location>
</feature>
<dbReference type="Pfam" id="PF00176">
    <property type="entry name" value="SNF2-rel_dom"/>
    <property type="match status" value="2"/>
</dbReference>